<evidence type="ECO:0000256" key="1">
    <source>
        <dbReference type="SAM" id="MobiDB-lite"/>
    </source>
</evidence>
<dbReference type="Proteomes" id="UP000664859">
    <property type="component" value="Unassembled WGS sequence"/>
</dbReference>
<name>A0A835Z9H9_9STRA</name>
<comment type="caution">
    <text evidence="2">The sequence shown here is derived from an EMBL/GenBank/DDBJ whole genome shotgun (WGS) entry which is preliminary data.</text>
</comment>
<organism evidence="2 3">
    <name type="scientific">Tribonema minus</name>
    <dbReference type="NCBI Taxonomy" id="303371"/>
    <lineage>
        <taxon>Eukaryota</taxon>
        <taxon>Sar</taxon>
        <taxon>Stramenopiles</taxon>
        <taxon>Ochrophyta</taxon>
        <taxon>PX clade</taxon>
        <taxon>Xanthophyceae</taxon>
        <taxon>Tribonematales</taxon>
        <taxon>Tribonemataceae</taxon>
        <taxon>Tribonema</taxon>
    </lineage>
</organism>
<feature type="region of interest" description="Disordered" evidence="1">
    <location>
        <begin position="89"/>
        <end position="111"/>
    </location>
</feature>
<feature type="region of interest" description="Disordered" evidence="1">
    <location>
        <begin position="336"/>
        <end position="387"/>
    </location>
</feature>
<feature type="compositionally biased region" description="Low complexity" evidence="1">
    <location>
        <begin position="337"/>
        <end position="357"/>
    </location>
</feature>
<protein>
    <submittedName>
        <fullName evidence="2">Uncharacterized protein</fullName>
    </submittedName>
</protein>
<reference evidence="2" key="1">
    <citation type="submission" date="2021-02" db="EMBL/GenBank/DDBJ databases">
        <title>First Annotated Genome of the Yellow-green Alga Tribonema minus.</title>
        <authorList>
            <person name="Mahan K.M."/>
        </authorList>
    </citation>
    <scope>NUCLEOTIDE SEQUENCE</scope>
    <source>
        <strain evidence="2">UTEX B ZZ1240</strain>
    </source>
</reference>
<gene>
    <name evidence="2" type="ORF">JKP88DRAFT_275391</name>
</gene>
<dbReference type="EMBL" id="JAFCMP010000046">
    <property type="protein sequence ID" value="KAG5189681.1"/>
    <property type="molecule type" value="Genomic_DNA"/>
</dbReference>
<keyword evidence="3" id="KW-1185">Reference proteome</keyword>
<evidence type="ECO:0000313" key="2">
    <source>
        <dbReference type="EMBL" id="KAG5189681.1"/>
    </source>
</evidence>
<dbReference type="AlphaFoldDB" id="A0A835Z9H9"/>
<accession>A0A835Z9H9</accession>
<proteinExistence type="predicted"/>
<evidence type="ECO:0000313" key="3">
    <source>
        <dbReference type="Proteomes" id="UP000664859"/>
    </source>
</evidence>
<sequence>MAISEDHIVGAGQKAAHFHDRVHAMWCEMFHFDPAAIDKPARAPSALNTKSGTTEEDIITQAKQLYLAGQTPKPPKVPRPYKELEKQADALDASGSEDEAAAAAAGGDSAKEISTGTAIEFHLPQKQVRPEGRKGAKVAAANLSRSKQQQRAINAAAGTTRQEAIDFEYNGTAKRKADSLEKIAATMVNSKRQQKLAEENRTAAQLCMADPTDPHAQAWKAAFLSAATARQQLSEQQDKAAAATLAASVAAAARPAAAAAPPAAVAAAGLGAPYDDMYDPRPFSPSPFAEHRGIASATPRLLPEQGRARAIAAARSPESVQQIGAHRVLPAEARAMAVARSPPDSAAPPSAARRVSVGAHRKLQGRAPKEPAAEPLSVGVTFMRGSA</sequence>